<dbReference type="SUPFAM" id="SSF51735">
    <property type="entry name" value="NAD(P)-binding Rossmann-fold domains"/>
    <property type="match status" value="1"/>
</dbReference>
<dbReference type="GO" id="GO:0008270">
    <property type="term" value="F:zinc ion binding"/>
    <property type="evidence" value="ECO:0007669"/>
    <property type="project" value="InterPro"/>
</dbReference>
<dbReference type="PANTHER" id="PTHR43189">
    <property type="entry name" value="ZINC-TYPE ALCOHOL DEHYDROGENASE-LIKE PROTEIN C1198.01-RELATED"/>
    <property type="match status" value="1"/>
</dbReference>
<dbReference type="InterPro" id="IPR013149">
    <property type="entry name" value="ADH-like_C"/>
</dbReference>
<name>A0A1V6PR68_9EURO</name>
<dbReference type="PANTHER" id="PTHR43189:SF1">
    <property type="entry name" value="ZINC-TYPE ALCOHOL DEHYDROGENASE-LIKE PROTEIN C1198.01"/>
    <property type="match status" value="1"/>
</dbReference>
<comment type="similarity">
    <text evidence="2">Belongs to the zinc-containing alcohol dehydrogenase family.</text>
</comment>
<dbReference type="InterPro" id="IPR002328">
    <property type="entry name" value="ADH_Zn_CS"/>
</dbReference>
<dbReference type="AlphaFoldDB" id="A0A1V6PR68"/>
<proteinExistence type="inferred from homology"/>
<evidence type="ECO:0000256" key="2">
    <source>
        <dbReference type="RuleBase" id="RU361277"/>
    </source>
</evidence>
<dbReference type="STRING" id="416450.A0A1V6PR68"/>
<evidence type="ECO:0000259" key="3">
    <source>
        <dbReference type="SMART" id="SM00829"/>
    </source>
</evidence>
<dbReference type="Gene3D" id="3.90.180.10">
    <property type="entry name" value="Medium-chain alcohol dehydrogenases, catalytic domain"/>
    <property type="match status" value="2"/>
</dbReference>
<reference evidence="5" key="1">
    <citation type="journal article" date="2017" name="Nat. Microbiol.">
        <title>Global analysis of biosynthetic gene clusters reveals vast potential of secondary metabolite production in Penicillium species.</title>
        <authorList>
            <person name="Nielsen J.C."/>
            <person name="Grijseels S."/>
            <person name="Prigent S."/>
            <person name="Ji B."/>
            <person name="Dainat J."/>
            <person name="Nielsen K.F."/>
            <person name="Frisvad J.C."/>
            <person name="Workman M."/>
            <person name="Nielsen J."/>
        </authorList>
    </citation>
    <scope>NUCLEOTIDE SEQUENCE [LARGE SCALE GENOMIC DNA]</scope>
    <source>
        <strain evidence="5">IBT 31811</strain>
    </source>
</reference>
<dbReference type="InterPro" id="IPR011032">
    <property type="entry name" value="GroES-like_sf"/>
</dbReference>
<dbReference type="SMART" id="SM00829">
    <property type="entry name" value="PKS_ER"/>
    <property type="match status" value="1"/>
</dbReference>
<gene>
    <name evidence="4" type="ORF">PENANT_c065G11578</name>
</gene>
<dbReference type="GO" id="GO:0016491">
    <property type="term" value="F:oxidoreductase activity"/>
    <property type="evidence" value="ECO:0007669"/>
    <property type="project" value="UniProtKB-KW"/>
</dbReference>
<dbReference type="InterPro" id="IPR036291">
    <property type="entry name" value="NAD(P)-bd_dom_sf"/>
</dbReference>
<feature type="domain" description="Enoyl reductase (ER)" evidence="3">
    <location>
        <begin position="11"/>
        <end position="357"/>
    </location>
</feature>
<accession>A0A1V6PR68</accession>
<evidence type="ECO:0000313" key="5">
    <source>
        <dbReference type="Proteomes" id="UP000191672"/>
    </source>
</evidence>
<evidence type="ECO:0000313" key="4">
    <source>
        <dbReference type="EMBL" id="OQD79036.1"/>
    </source>
</evidence>
<keyword evidence="1" id="KW-0560">Oxidoreductase</keyword>
<organism evidence="4 5">
    <name type="scientific">Penicillium antarcticum</name>
    <dbReference type="NCBI Taxonomy" id="416450"/>
    <lineage>
        <taxon>Eukaryota</taxon>
        <taxon>Fungi</taxon>
        <taxon>Dikarya</taxon>
        <taxon>Ascomycota</taxon>
        <taxon>Pezizomycotina</taxon>
        <taxon>Eurotiomycetes</taxon>
        <taxon>Eurotiomycetidae</taxon>
        <taxon>Eurotiales</taxon>
        <taxon>Aspergillaceae</taxon>
        <taxon>Penicillium</taxon>
    </lineage>
</organism>
<dbReference type="SUPFAM" id="SSF50129">
    <property type="entry name" value="GroES-like"/>
    <property type="match status" value="1"/>
</dbReference>
<dbReference type="CDD" id="cd08233">
    <property type="entry name" value="butanediol_DH_like"/>
    <property type="match status" value="1"/>
</dbReference>
<keyword evidence="2" id="KW-0862">Zinc</keyword>
<dbReference type="PROSITE" id="PS00059">
    <property type="entry name" value="ADH_ZINC"/>
    <property type="match status" value="1"/>
</dbReference>
<dbReference type="InterPro" id="IPR020843">
    <property type="entry name" value="ER"/>
</dbReference>
<comment type="caution">
    <text evidence="4">The sequence shown here is derived from an EMBL/GenBank/DDBJ whole genome shotgun (WGS) entry which is preliminary data.</text>
</comment>
<keyword evidence="5" id="KW-1185">Reference proteome</keyword>
<sequence length="361" mass="39510">MSMMKSVRFHGPGDVRVDDVKEPSCGQGQVKVRLIRPFTTSANAKLDAADLCWHLWLWPVICGMFFLQWTDLHEYVSGPMLIPRQPHQITGSKYPVSMGHEFAGIIEEVGEGVSHVVAGQRAAAHAFNFQGYGGGMSEKIVAPADHFYAIPETVSLEAASFIEPLAVAWHAVKISLFKPGDSVLIVGGGPIGLGVLQVLKLQGASNIIVTELMDSRKDLCLYYGATNIIDPRETNVAQKTRELTGGVGADIIFDTAGVERALLDAIPACRTQGTIVNIAVWEKRPSFPVNQLMYNEIRYVGAALYDEASFLETIQAFSDGHLNPEAMITARVPLDEVVEKGFNALLEHRDRHCKILVEVQS</sequence>
<comment type="cofactor">
    <cofactor evidence="2">
        <name>Zn(2+)</name>
        <dbReference type="ChEBI" id="CHEBI:29105"/>
    </cofactor>
</comment>
<keyword evidence="2" id="KW-0479">Metal-binding</keyword>
<dbReference type="Pfam" id="PF08240">
    <property type="entry name" value="ADH_N"/>
    <property type="match status" value="1"/>
</dbReference>
<dbReference type="InterPro" id="IPR013154">
    <property type="entry name" value="ADH-like_N"/>
</dbReference>
<dbReference type="Pfam" id="PF00107">
    <property type="entry name" value="ADH_zinc_N"/>
    <property type="match status" value="1"/>
</dbReference>
<dbReference type="Gene3D" id="3.40.50.720">
    <property type="entry name" value="NAD(P)-binding Rossmann-like Domain"/>
    <property type="match status" value="1"/>
</dbReference>
<dbReference type="EMBL" id="MDYN01000065">
    <property type="protein sequence ID" value="OQD79036.1"/>
    <property type="molecule type" value="Genomic_DNA"/>
</dbReference>
<dbReference type="Proteomes" id="UP000191672">
    <property type="component" value="Unassembled WGS sequence"/>
</dbReference>
<evidence type="ECO:0000256" key="1">
    <source>
        <dbReference type="ARBA" id="ARBA00023002"/>
    </source>
</evidence>
<protein>
    <recommendedName>
        <fullName evidence="3">Enoyl reductase (ER) domain-containing protein</fullName>
    </recommendedName>
</protein>